<sequence length="64" mass="7223">MDLDLPSYAPNSIGTFAKTATHYALASTESNTAFVICRKGRSSFFNEKSYRTKELPRRASIYLK</sequence>
<evidence type="ECO:0000313" key="1">
    <source>
        <dbReference type="EMBL" id="KAI9913116.1"/>
    </source>
</evidence>
<reference evidence="1 2" key="1">
    <citation type="journal article" date="2022" name="bioRxiv">
        <title>The genome of the oomycete Peronosclerospora sorghi, a cosmopolitan pathogen of maize and sorghum, is inflated with dispersed pseudogenes.</title>
        <authorList>
            <person name="Fletcher K."/>
            <person name="Martin F."/>
            <person name="Isakeit T."/>
            <person name="Cavanaugh K."/>
            <person name="Magill C."/>
            <person name="Michelmore R."/>
        </authorList>
    </citation>
    <scope>NUCLEOTIDE SEQUENCE [LARGE SCALE GENOMIC DNA]</scope>
    <source>
        <strain evidence="1">P6</strain>
    </source>
</reference>
<organism evidence="1 2">
    <name type="scientific">Peronosclerospora sorghi</name>
    <dbReference type="NCBI Taxonomy" id="230839"/>
    <lineage>
        <taxon>Eukaryota</taxon>
        <taxon>Sar</taxon>
        <taxon>Stramenopiles</taxon>
        <taxon>Oomycota</taxon>
        <taxon>Peronosporomycetes</taxon>
        <taxon>Peronosporales</taxon>
        <taxon>Peronosporaceae</taxon>
        <taxon>Peronosclerospora</taxon>
    </lineage>
</organism>
<protein>
    <submittedName>
        <fullName evidence="1">Uncharacterized protein</fullName>
    </submittedName>
</protein>
<keyword evidence="2" id="KW-1185">Reference proteome</keyword>
<dbReference type="Proteomes" id="UP001163321">
    <property type="component" value="Chromosome 4"/>
</dbReference>
<comment type="caution">
    <text evidence="1">The sequence shown here is derived from an EMBL/GenBank/DDBJ whole genome shotgun (WGS) entry which is preliminary data.</text>
</comment>
<gene>
    <name evidence="1" type="ORF">PsorP6_005862</name>
</gene>
<dbReference type="EMBL" id="CM047583">
    <property type="protein sequence ID" value="KAI9913116.1"/>
    <property type="molecule type" value="Genomic_DNA"/>
</dbReference>
<proteinExistence type="predicted"/>
<name>A0ACC0W5Y8_9STRA</name>
<accession>A0ACC0W5Y8</accession>
<evidence type="ECO:0000313" key="2">
    <source>
        <dbReference type="Proteomes" id="UP001163321"/>
    </source>
</evidence>